<evidence type="ECO:0000313" key="2">
    <source>
        <dbReference type="EMBL" id="KAF2865272.1"/>
    </source>
</evidence>
<protein>
    <submittedName>
        <fullName evidence="2">Uncharacterized protein</fullName>
    </submittedName>
</protein>
<name>A0A7C8I196_9PLEO</name>
<sequence>MPVRVNWRRVGAVLRRERGSKRVRAAPVLDRAVCIHSPCPAHTYAIPVVCCFGRPLLPQAVAVPDLCSQVPSRRCSQTELSSGSFASTSICHVTSSSLLGNLQIRALSYSPIVPQAVVPFTLASSLFVASALLFLLYILLTGAGSFPRWLRRVYCSLYTLLICSYRPVLSLHTHSSSRTALSTSHIPLTGRLLFYQPHLRQ</sequence>
<accession>A0A7C8I196</accession>
<keyword evidence="3" id="KW-1185">Reference proteome</keyword>
<dbReference type="AlphaFoldDB" id="A0A7C8I196"/>
<keyword evidence="1" id="KW-1133">Transmembrane helix</keyword>
<reference evidence="2 3" key="1">
    <citation type="submission" date="2020-01" db="EMBL/GenBank/DDBJ databases">
        <authorList>
            <consortium name="DOE Joint Genome Institute"/>
            <person name="Haridas S."/>
            <person name="Albert R."/>
            <person name="Binder M."/>
            <person name="Bloem J."/>
            <person name="Labutti K."/>
            <person name="Salamov A."/>
            <person name="Andreopoulos B."/>
            <person name="Baker S.E."/>
            <person name="Barry K."/>
            <person name="Bills G."/>
            <person name="Bluhm B.H."/>
            <person name="Cannon C."/>
            <person name="Castanera R."/>
            <person name="Culley D.E."/>
            <person name="Daum C."/>
            <person name="Ezra D."/>
            <person name="Gonzalez J.B."/>
            <person name="Henrissat B."/>
            <person name="Kuo A."/>
            <person name="Liang C."/>
            <person name="Lipzen A."/>
            <person name="Lutzoni F."/>
            <person name="Magnuson J."/>
            <person name="Mondo S."/>
            <person name="Nolan M."/>
            <person name="Ohm R."/>
            <person name="Pangilinan J."/>
            <person name="Park H.-J.H."/>
            <person name="Ramirez L."/>
            <person name="Alfaro M."/>
            <person name="Sun H."/>
            <person name="Tritt A."/>
            <person name="Yoshinaga Y."/>
            <person name="Zwiers L.-H.L."/>
            <person name="Turgeon B.G."/>
            <person name="Goodwin S.B."/>
            <person name="Spatafora J.W."/>
            <person name="Crous P.W."/>
            <person name="Grigoriev I.V."/>
        </authorList>
    </citation>
    <scope>NUCLEOTIDE SEQUENCE [LARGE SCALE GENOMIC DNA]</scope>
    <source>
        <strain evidence="2 3">CBS 611.86</strain>
    </source>
</reference>
<organism evidence="2 3">
    <name type="scientific">Massariosphaeria phaeospora</name>
    <dbReference type="NCBI Taxonomy" id="100035"/>
    <lineage>
        <taxon>Eukaryota</taxon>
        <taxon>Fungi</taxon>
        <taxon>Dikarya</taxon>
        <taxon>Ascomycota</taxon>
        <taxon>Pezizomycotina</taxon>
        <taxon>Dothideomycetes</taxon>
        <taxon>Pleosporomycetidae</taxon>
        <taxon>Pleosporales</taxon>
        <taxon>Pleosporales incertae sedis</taxon>
        <taxon>Massariosphaeria</taxon>
    </lineage>
</organism>
<dbReference type="EMBL" id="JAADJZ010000035">
    <property type="protein sequence ID" value="KAF2865272.1"/>
    <property type="molecule type" value="Genomic_DNA"/>
</dbReference>
<proteinExistence type="predicted"/>
<keyword evidence="1" id="KW-0472">Membrane</keyword>
<keyword evidence="1" id="KW-0812">Transmembrane</keyword>
<feature type="transmembrane region" description="Helical" evidence="1">
    <location>
        <begin position="117"/>
        <end position="140"/>
    </location>
</feature>
<comment type="caution">
    <text evidence="2">The sequence shown here is derived from an EMBL/GenBank/DDBJ whole genome shotgun (WGS) entry which is preliminary data.</text>
</comment>
<dbReference type="Proteomes" id="UP000481861">
    <property type="component" value="Unassembled WGS sequence"/>
</dbReference>
<gene>
    <name evidence="2" type="ORF">BDV95DRAFT_260746</name>
</gene>
<evidence type="ECO:0000313" key="3">
    <source>
        <dbReference type="Proteomes" id="UP000481861"/>
    </source>
</evidence>
<evidence type="ECO:0000256" key="1">
    <source>
        <dbReference type="SAM" id="Phobius"/>
    </source>
</evidence>